<dbReference type="VEuPathDB" id="TriTrypDB:LtaPh_3613600"/>
<dbReference type="InterPro" id="IPR009003">
    <property type="entry name" value="Peptidase_S1_PA"/>
</dbReference>
<proteinExistence type="predicted"/>
<dbReference type="InterPro" id="IPR016024">
    <property type="entry name" value="ARM-type_fold"/>
</dbReference>
<dbReference type="Gene3D" id="1.25.10.10">
    <property type="entry name" value="Leucine-rich Repeat Variant"/>
    <property type="match status" value="1"/>
</dbReference>
<dbReference type="EMBL" id="BLBS01000057">
    <property type="protein sequence ID" value="GET93203.1"/>
    <property type="molecule type" value="Genomic_DNA"/>
</dbReference>
<dbReference type="AlphaFoldDB" id="A0A640KU88"/>
<dbReference type="Proteomes" id="UP000419144">
    <property type="component" value="Unassembled WGS sequence"/>
</dbReference>
<dbReference type="SMART" id="SM00185">
    <property type="entry name" value="ARM"/>
    <property type="match status" value="2"/>
</dbReference>
<evidence type="ECO:0000313" key="2">
    <source>
        <dbReference type="EMBL" id="GET93203.1"/>
    </source>
</evidence>
<reference evidence="2" key="1">
    <citation type="submission" date="2019-11" db="EMBL/GenBank/DDBJ databases">
        <title>Leishmania tarentolae CDS.</title>
        <authorList>
            <person name="Goto Y."/>
            <person name="Yamagishi J."/>
        </authorList>
    </citation>
    <scope>NUCLEOTIDE SEQUENCE [LARGE SCALE GENOMIC DNA]</scope>
    <source>
        <strain evidence="2">Parrot Tar II</strain>
    </source>
</reference>
<comment type="caution">
    <text evidence="2">The sequence shown here is derived from an EMBL/GenBank/DDBJ whole genome shotgun (WGS) entry which is preliminary data.</text>
</comment>
<keyword evidence="3" id="KW-1185">Reference proteome</keyword>
<sequence length="723" mass="79529">MWMHLSSLLTHAPWPPPCRYVLRLYHWCIFAARHRACHVLSRLLPSEGGGGCKDSSVLCVLFRLFAFCASSDDATHWPTGKGRHNDAAGMLPEHELSLFLFAWPPECRLLCFAPSLGGMHIGSDRLSFSLRLGTNVACQGLLLVLQVQRYTSVARPAHSRLATHKTPARKLVKMTVALTNGNRMNIPAVCRLRERNTNKTVGSGVLVSPGLLLTSSVAVPTQSRATHVVATFFEGTKKSAVDVQLQPQRYYFASRYPPEMEYCLISCEEAPLVNVTPVHIALTAKGWAPVEEGDVVLIVEHPIGDVAGTAAAPQEGKPTFSSTQLAAGESDFESVQVPYVEQKRFEEVLRCRGNVSFLKSNGSWRTAGCPAFNENGQLVGLQSQSRADGEGVVNRILSLISIVKHLFANAQLNRLPQGDVTFEDVWDTWYVANDITRIVAILANFKGKSMAQKVTFRLCQLTAKPELVKSIASAGGIEVILRNLSLFCSDQELSEIGLRALWNLSIGEEAHLATIINKEGVPIILDVVESFPANETVLEFGAVLLHNIAGCRAAPNFSEAHGARALKALYPGFQQFRESVVVQKFALGFFATLVRLSEEFARTLVELHIIEHIIRIVEEKKKQVFLMEIVAGFVAELAQYPQTVELVCSSTRQYPAASVTYLIDLLIHIILEYKDHDSLLVSGNRALWGLGNVPTCRSIILENSRGIDALRVSLPALIASTHR</sequence>
<accession>A0A640KU88</accession>
<keyword evidence="1" id="KW-0677">Repeat</keyword>
<dbReference type="PANTHER" id="PTHR22895">
    <property type="entry name" value="ARMADILLO REPEAT-CONTAINING PROTEIN 6"/>
    <property type="match status" value="1"/>
</dbReference>
<gene>
    <name evidence="2" type="ORF">LtaPh_3613600</name>
</gene>
<dbReference type="SUPFAM" id="SSF50494">
    <property type="entry name" value="Trypsin-like serine proteases"/>
    <property type="match status" value="1"/>
</dbReference>
<dbReference type="InterPro" id="IPR000225">
    <property type="entry name" value="Armadillo"/>
</dbReference>
<dbReference type="InterPro" id="IPR011989">
    <property type="entry name" value="ARM-like"/>
</dbReference>
<dbReference type="SUPFAM" id="SSF48371">
    <property type="entry name" value="ARM repeat"/>
    <property type="match status" value="1"/>
</dbReference>
<name>A0A640KU88_LEITA</name>
<organism evidence="2 3">
    <name type="scientific">Leishmania tarentolae</name>
    <name type="common">Sauroleishmania tarentolae</name>
    <dbReference type="NCBI Taxonomy" id="5689"/>
    <lineage>
        <taxon>Eukaryota</taxon>
        <taxon>Discoba</taxon>
        <taxon>Euglenozoa</taxon>
        <taxon>Kinetoplastea</taxon>
        <taxon>Metakinetoplastina</taxon>
        <taxon>Trypanosomatida</taxon>
        <taxon>Trypanosomatidae</taxon>
        <taxon>Leishmaniinae</taxon>
        <taxon>Leishmania</taxon>
        <taxon>lizard Leishmania</taxon>
    </lineage>
</organism>
<protein>
    <submittedName>
        <fullName evidence="2">Uncharacterized protein</fullName>
    </submittedName>
</protein>
<dbReference type="PANTHER" id="PTHR22895:SF0">
    <property type="entry name" value="ARMADILLO REPEAT-CONTAINING PROTEIN 6"/>
    <property type="match status" value="1"/>
</dbReference>
<dbReference type="OrthoDB" id="257345at2759"/>
<evidence type="ECO:0000313" key="3">
    <source>
        <dbReference type="Proteomes" id="UP000419144"/>
    </source>
</evidence>
<evidence type="ECO:0000256" key="1">
    <source>
        <dbReference type="ARBA" id="ARBA00022737"/>
    </source>
</evidence>